<comment type="caution">
    <text evidence="2">The sequence shown here is derived from an EMBL/GenBank/DDBJ whole genome shotgun (WGS) entry which is preliminary data.</text>
</comment>
<proteinExistence type="predicted"/>
<evidence type="ECO:0000256" key="1">
    <source>
        <dbReference type="SAM" id="Phobius"/>
    </source>
</evidence>
<dbReference type="AlphaFoldDB" id="A0A816HJE3"/>
<keyword evidence="1" id="KW-1133">Transmembrane helix</keyword>
<name>A0A816HJE3_ADIRI</name>
<keyword evidence="3" id="KW-1185">Reference proteome</keyword>
<evidence type="ECO:0000313" key="2">
    <source>
        <dbReference type="EMBL" id="CAF1687291.1"/>
    </source>
</evidence>
<gene>
    <name evidence="2" type="ORF">XAT740_LOCUS62335</name>
</gene>
<organism evidence="2 3">
    <name type="scientific">Adineta ricciae</name>
    <name type="common">Rotifer</name>
    <dbReference type="NCBI Taxonomy" id="249248"/>
    <lineage>
        <taxon>Eukaryota</taxon>
        <taxon>Metazoa</taxon>
        <taxon>Spiralia</taxon>
        <taxon>Gnathifera</taxon>
        <taxon>Rotifera</taxon>
        <taxon>Eurotatoria</taxon>
        <taxon>Bdelloidea</taxon>
        <taxon>Adinetida</taxon>
        <taxon>Adinetidae</taxon>
        <taxon>Adineta</taxon>
    </lineage>
</organism>
<reference evidence="2" key="1">
    <citation type="submission" date="2021-02" db="EMBL/GenBank/DDBJ databases">
        <authorList>
            <person name="Nowell W R."/>
        </authorList>
    </citation>
    <scope>NUCLEOTIDE SEQUENCE</scope>
</reference>
<dbReference type="EMBL" id="CAJNOR010017412">
    <property type="protein sequence ID" value="CAF1687291.1"/>
    <property type="molecule type" value="Genomic_DNA"/>
</dbReference>
<dbReference type="Proteomes" id="UP000663828">
    <property type="component" value="Unassembled WGS sequence"/>
</dbReference>
<sequence>MFRHLLQRLWRAFLQLNLYKNSSSSNQTLLTEYFAPRIYVCSLILVITITTAFMIRPVNQIEYLPSSERFTELVSKYPSHIHCPCAKIGISYKTFVTTHVKFHQVCSSQFVEQIWIDKIYSAQNMTLSSLSDFRARLIFFLATYCRILLY</sequence>
<accession>A0A816HJE3</accession>
<keyword evidence="1" id="KW-0472">Membrane</keyword>
<evidence type="ECO:0000313" key="3">
    <source>
        <dbReference type="Proteomes" id="UP000663828"/>
    </source>
</evidence>
<keyword evidence="1" id="KW-0812">Transmembrane</keyword>
<protein>
    <submittedName>
        <fullName evidence="2">Uncharacterized protein</fullName>
    </submittedName>
</protein>
<feature type="transmembrane region" description="Helical" evidence="1">
    <location>
        <begin position="34"/>
        <end position="55"/>
    </location>
</feature>